<proteinExistence type="predicted"/>
<evidence type="ECO:0000313" key="5">
    <source>
        <dbReference type="Proteomes" id="UP001152562"/>
    </source>
</evidence>
<feature type="signal peptide" evidence="3">
    <location>
        <begin position="1"/>
        <end position="20"/>
    </location>
</feature>
<evidence type="ECO:0000256" key="1">
    <source>
        <dbReference type="SAM" id="MobiDB-lite"/>
    </source>
</evidence>
<keyword evidence="5" id="KW-1185">Reference proteome</keyword>
<comment type="caution">
    <text evidence="4">The sequence shown here is derived from an EMBL/GenBank/DDBJ whole genome shotgun (WGS) entry which is preliminary data.</text>
</comment>
<feature type="compositionally biased region" description="Basic and acidic residues" evidence="1">
    <location>
        <begin position="286"/>
        <end position="304"/>
    </location>
</feature>
<feature type="transmembrane region" description="Helical" evidence="2">
    <location>
        <begin position="635"/>
        <end position="657"/>
    </location>
</feature>
<protein>
    <submittedName>
        <fullName evidence="4">Uncharacterized protein</fullName>
    </submittedName>
</protein>
<dbReference type="EMBL" id="CALOZG010000010">
    <property type="protein sequence ID" value="CAH4030052.1"/>
    <property type="molecule type" value="Genomic_DNA"/>
</dbReference>
<organism evidence="4 5">
    <name type="scientific">Pieris brassicae</name>
    <name type="common">White butterfly</name>
    <name type="synonym">Large white butterfly</name>
    <dbReference type="NCBI Taxonomy" id="7116"/>
    <lineage>
        <taxon>Eukaryota</taxon>
        <taxon>Metazoa</taxon>
        <taxon>Ecdysozoa</taxon>
        <taxon>Arthropoda</taxon>
        <taxon>Hexapoda</taxon>
        <taxon>Insecta</taxon>
        <taxon>Pterygota</taxon>
        <taxon>Neoptera</taxon>
        <taxon>Endopterygota</taxon>
        <taxon>Lepidoptera</taxon>
        <taxon>Glossata</taxon>
        <taxon>Ditrysia</taxon>
        <taxon>Papilionoidea</taxon>
        <taxon>Pieridae</taxon>
        <taxon>Pierinae</taxon>
        <taxon>Pieris</taxon>
    </lineage>
</organism>
<evidence type="ECO:0000313" key="4">
    <source>
        <dbReference type="EMBL" id="CAH4030052.1"/>
    </source>
</evidence>
<gene>
    <name evidence="4" type="ORF">PIBRA_LOCUS6735</name>
</gene>
<reference evidence="4" key="1">
    <citation type="submission" date="2022-05" db="EMBL/GenBank/DDBJ databases">
        <authorList>
            <person name="Okamura Y."/>
        </authorList>
    </citation>
    <scope>NUCLEOTIDE SEQUENCE</scope>
</reference>
<dbReference type="AlphaFoldDB" id="A0A9P0TKG3"/>
<feature type="region of interest" description="Disordered" evidence="1">
    <location>
        <begin position="190"/>
        <end position="304"/>
    </location>
</feature>
<feature type="compositionally biased region" description="Basic and acidic residues" evidence="1">
    <location>
        <begin position="192"/>
        <end position="224"/>
    </location>
</feature>
<keyword evidence="2" id="KW-0472">Membrane</keyword>
<keyword evidence="2" id="KW-1133">Transmembrane helix</keyword>
<dbReference type="Proteomes" id="UP001152562">
    <property type="component" value="Unassembled WGS sequence"/>
</dbReference>
<feature type="region of interest" description="Disordered" evidence="1">
    <location>
        <begin position="516"/>
        <end position="541"/>
    </location>
</feature>
<evidence type="ECO:0000256" key="3">
    <source>
        <dbReference type="SAM" id="SignalP"/>
    </source>
</evidence>
<evidence type="ECO:0000256" key="2">
    <source>
        <dbReference type="SAM" id="Phobius"/>
    </source>
</evidence>
<sequence length="681" mass="82143">MYNWNFPLLVLFFVLNTIKADISLVDGREYSRERSLRFYHPDIRSLAHRNLPLRKGSLEIPVREKNRDIPILQENRREFRTETRTDQSRNVNRGFSRFQTNYVRLSSRQRQAEKTHFSRLVKNRVLSVERVDDANERRILRNSNNMRTRSDIRQINDIEERLASLNRFNEIKRDNTREVRCESGNLNNRMMRSLEDRQHVSRINRDIEKRDSSSPLRNSDDNIRKINGPQYRDGINKENRETINKYTRSDKQSDRIAPSVESRQMKRDTSSRQGIRKPRSITNDNQRVENKEGRREAEVRNEHTNRYERRLNERSISRVRDLSSRSFERVRFANTEASRAMYAMERDTQVRHNERNENHRSLHVARDVLRSLEMMNVRDNTETTVREGHVQMVRDRASRVQVRQRTIKTNIDQAYSYDRDYINRNTVARQEVRKSHPNERDARLNNNHRLTLRETERNTFRHTREFDRIRNIMGKTVRIPERNTDVRVRSINRRDSTRSAEKFRESTEILRDNTERNYLRSNDDRTSERRQQRAYTHSMRRTSFDESLIRRSNSKGEIDENTRMRQNVNRNVDRRLTTDNSANRRVSQSVIKRQIREPRLTQQLEKNKRAREYDLNFDHSMNTMRNMGNEENSSFTWQAAFYALQAIYICSIVFKIWNRTDSTKRKTWSFPWLSIPANKID</sequence>
<keyword evidence="3" id="KW-0732">Signal</keyword>
<name>A0A9P0TKG3_PIEBR</name>
<keyword evidence="2" id="KW-0812">Transmembrane</keyword>
<feature type="chain" id="PRO_5040503847" evidence="3">
    <location>
        <begin position="21"/>
        <end position="681"/>
    </location>
</feature>
<accession>A0A9P0TKG3</accession>
<feature type="compositionally biased region" description="Basic and acidic residues" evidence="1">
    <location>
        <begin position="234"/>
        <end position="254"/>
    </location>
</feature>
<feature type="compositionally biased region" description="Basic and acidic residues" evidence="1">
    <location>
        <begin position="516"/>
        <end position="531"/>
    </location>
</feature>